<protein>
    <submittedName>
        <fullName evidence="1">Uncharacterized protein</fullName>
    </submittedName>
</protein>
<reference evidence="1" key="2">
    <citation type="journal article" date="2015" name="Fish Shellfish Immunol.">
        <title>Early steps in the European eel (Anguilla anguilla)-Vibrio vulnificus interaction in the gills: Role of the RtxA13 toxin.</title>
        <authorList>
            <person name="Callol A."/>
            <person name="Pajuelo D."/>
            <person name="Ebbesson L."/>
            <person name="Teles M."/>
            <person name="MacKenzie S."/>
            <person name="Amaro C."/>
        </authorList>
    </citation>
    <scope>NUCLEOTIDE SEQUENCE</scope>
</reference>
<dbReference type="AlphaFoldDB" id="A0A0E9QSU8"/>
<reference evidence="1" key="1">
    <citation type="submission" date="2014-11" db="EMBL/GenBank/DDBJ databases">
        <authorList>
            <person name="Amaro Gonzalez C."/>
        </authorList>
    </citation>
    <scope>NUCLEOTIDE SEQUENCE</scope>
</reference>
<accession>A0A0E9QSU8</accession>
<sequence>MNDGSEKVLLYLQGCHIGPDLHPQNKKKKKSILLAAPYVSKVLQQAHRA</sequence>
<proteinExistence type="predicted"/>
<evidence type="ECO:0000313" key="1">
    <source>
        <dbReference type="EMBL" id="JAH19193.1"/>
    </source>
</evidence>
<dbReference type="EMBL" id="GBXM01089384">
    <property type="protein sequence ID" value="JAH19193.1"/>
    <property type="molecule type" value="Transcribed_RNA"/>
</dbReference>
<organism evidence="1">
    <name type="scientific">Anguilla anguilla</name>
    <name type="common">European freshwater eel</name>
    <name type="synonym">Muraena anguilla</name>
    <dbReference type="NCBI Taxonomy" id="7936"/>
    <lineage>
        <taxon>Eukaryota</taxon>
        <taxon>Metazoa</taxon>
        <taxon>Chordata</taxon>
        <taxon>Craniata</taxon>
        <taxon>Vertebrata</taxon>
        <taxon>Euteleostomi</taxon>
        <taxon>Actinopterygii</taxon>
        <taxon>Neopterygii</taxon>
        <taxon>Teleostei</taxon>
        <taxon>Anguilliformes</taxon>
        <taxon>Anguillidae</taxon>
        <taxon>Anguilla</taxon>
    </lineage>
</organism>
<name>A0A0E9QSU8_ANGAN</name>